<dbReference type="Gene3D" id="3.40.50.1000">
    <property type="entry name" value="HAD superfamily/HAD-like"/>
    <property type="match status" value="1"/>
</dbReference>
<dbReference type="SFLD" id="SFLDG01129">
    <property type="entry name" value="C1.5:_HAD__Beta-PGM__Phosphata"/>
    <property type="match status" value="1"/>
</dbReference>
<name>A0A1I3PWW4_9BACT</name>
<dbReference type="Proteomes" id="UP000198635">
    <property type="component" value="Unassembled WGS sequence"/>
</dbReference>
<dbReference type="CDD" id="cd07505">
    <property type="entry name" value="HAD_BPGM-like"/>
    <property type="match status" value="1"/>
</dbReference>
<dbReference type="Gene3D" id="1.10.150.240">
    <property type="entry name" value="Putative phosphatase, domain 2"/>
    <property type="match status" value="1"/>
</dbReference>
<dbReference type="PANTHER" id="PTHR18901:SF38">
    <property type="entry name" value="PSEUDOURIDINE-5'-PHOSPHATASE"/>
    <property type="match status" value="1"/>
</dbReference>
<dbReference type="SUPFAM" id="SSF56784">
    <property type="entry name" value="HAD-like"/>
    <property type="match status" value="1"/>
</dbReference>
<dbReference type="InterPro" id="IPR036412">
    <property type="entry name" value="HAD-like_sf"/>
</dbReference>
<sequence length="219" mass="23509">MNLTKRPKAVFWDIDGTLITTEGLHYEVIRDWCAARGYILTEAANDELLGKTMPEKWAILESRLPAGLTEEDFRADCARAYMAGLRADMMRPAPVAAVRRLHELGVTQAAVSNGEAPVIEANLRVLGLWDLMAFTVCGNDVPSGKPAPDPYLEAARRAGCAPGECMAVEDSMVGVTSAAGGGLITLAWPEAVSGVEADMPGATLVVLEDSDFPWTVFEN</sequence>
<dbReference type="EMBL" id="FORX01000002">
    <property type="protein sequence ID" value="SFJ25959.1"/>
    <property type="molecule type" value="Genomic_DNA"/>
</dbReference>
<dbReference type="OrthoDB" id="9778019at2"/>
<dbReference type="PANTHER" id="PTHR18901">
    <property type="entry name" value="2-DEOXYGLUCOSE-6-PHOSPHATE PHOSPHATASE 2"/>
    <property type="match status" value="1"/>
</dbReference>
<keyword evidence="2" id="KW-1185">Reference proteome</keyword>
<dbReference type="NCBIfam" id="TIGR01509">
    <property type="entry name" value="HAD-SF-IA-v3"/>
    <property type="match status" value="1"/>
</dbReference>
<dbReference type="RefSeq" id="WP_092372620.1">
    <property type="nucleotide sequence ID" value="NZ_FORX01000002.1"/>
</dbReference>
<dbReference type="Pfam" id="PF00702">
    <property type="entry name" value="Hydrolase"/>
    <property type="match status" value="1"/>
</dbReference>
<accession>A0A1I3PWW4</accession>
<dbReference type="InterPro" id="IPR023214">
    <property type="entry name" value="HAD_sf"/>
</dbReference>
<dbReference type="InterPro" id="IPR023198">
    <property type="entry name" value="PGP-like_dom2"/>
</dbReference>
<proteinExistence type="predicted"/>
<organism evidence="1 2">
    <name type="scientific">Desulfomicrobium apsheronum</name>
    <dbReference type="NCBI Taxonomy" id="52560"/>
    <lineage>
        <taxon>Bacteria</taxon>
        <taxon>Pseudomonadati</taxon>
        <taxon>Thermodesulfobacteriota</taxon>
        <taxon>Desulfovibrionia</taxon>
        <taxon>Desulfovibrionales</taxon>
        <taxon>Desulfomicrobiaceae</taxon>
        <taxon>Desulfomicrobium</taxon>
    </lineage>
</organism>
<dbReference type="AlphaFoldDB" id="A0A1I3PWW4"/>
<dbReference type="STRING" id="52560.SAMN04488082_102139"/>
<evidence type="ECO:0000313" key="2">
    <source>
        <dbReference type="Proteomes" id="UP000198635"/>
    </source>
</evidence>
<dbReference type="InterPro" id="IPR006439">
    <property type="entry name" value="HAD-SF_hydro_IA"/>
</dbReference>
<evidence type="ECO:0000313" key="1">
    <source>
        <dbReference type="EMBL" id="SFJ25959.1"/>
    </source>
</evidence>
<reference evidence="2" key="1">
    <citation type="submission" date="2016-10" db="EMBL/GenBank/DDBJ databases">
        <authorList>
            <person name="Varghese N."/>
            <person name="Submissions S."/>
        </authorList>
    </citation>
    <scope>NUCLEOTIDE SEQUENCE [LARGE SCALE GENOMIC DNA]</scope>
    <source>
        <strain evidence="2">DSM 5918</strain>
    </source>
</reference>
<dbReference type="SFLD" id="SFLDS00003">
    <property type="entry name" value="Haloacid_Dehalogenase"/>
    <property type="match status" value="1"/>
</dbReference>
<protein>
    <submittedName>
        <fullName evidence="1">Haloacid dehalogenase superfamily, subfamily IA, variant 3 with third motif having DD or ED</fullName>
    </submittedName>
</protein>
<gene>
    <name evidence="1" type="ORF">SAMN04488082_102139</name>
</gene>